<dbReference type="SUPFAM" id="SSF48726">
    <property type="entry name" value="Immunoglobulin"/>
    <property type="match status" value="1"/>
</dbReference>
<dbReference type="InterPro" id="IPR036179">
    <property type="entry name" value="Ig-like_dom_sf"/>
</dbReference>
<keyword evidence="2" id="KW-0393">Immunoglobulin domain</keyword>
<evidence type="ECO:0000313" key="7">
    <source>
        <dbReference type="RefSeq" id="XP_017322425.1"/>
    </source>
</evidence>
<dbReference type="InterPro" id="IPR007110">
    <property type="entry name" value="Ig-like_dom"/>
</dbReference>
<reference evidence="6" key="1">
    <citation type="journal article" date="2016" name="Nat. Commun.">
        <title>The channel catfish genome sequence provides insights into the evolution of scale formation in teleosts.</title>
        <authorList>
            <person name="Liu Z."/>
            <person name="Liu S."/>
            <person name="Yao J."/>
            <person name="Bao L."/>
            <person name="Zhang J."/>
            <person name="Li Y."/>
            <person name="Jiang C."/>
            <person name="Sun L."/>
            <person name="Wang R."/>
            <person name="Zhang Y."/>
            <person name="Zhou T."/>
            <person name="Zeng Q."/>
            <person name="Fu Q."/>
            <person name="Gao S."/>
            <person name="Li N."/>
            <person name="Koren S."/>
            <person name="Jiang Y."/>
            <person name="Zimin A."/>
            <person name="Xu P."/>
            <person name="Phillippy A.M."/>
            <person name="Geng X."/>
            <person name="Song L."/>
            <person name="Sun F."/>
            <person name="Li C."/>
            <person name="Wang X."/>
            <person name="Chen A."/>
            <person name="Jin Y."/>
            <person name="Yuan Z."/>
            <person name="Yang Y."/>
            <person name="Tan S."/>
            <person name="Peatman E."/>
            <person name="Lu J."/>
            <person name="Qin Z."/>
            <person name="Dunham R."/>
            <person name="Li Z."/>
            <person name="Sonstegard T."/>
            <person name="Feng J."/>
            <person name="Danzmann R.G."/>
            <person name="Schroeder S."/>
            <person name="Scheffler B."/>
            <person name="Duke M.V."/>
            <person name="Ballard L."/>
            <person name="Kucuktas H."/>
            <person name="Kaltenboeck L."/>
            <person name="Liu H."/>
            <person name="Armbruster J."/>
            <person name="Xie Y."/>
            <person name="Kirby M.L."/>
            <person name="Tian Y."/>
            <person name="Flanagan M.E."/>
            <person name="Mu W."/>
            <person name="Waldbieser G.C."/>
        </authorList>
    </citation>
    <scope>NUCLEOTIDE SEQUENCE [LARGE SCALE GENOMIC DNA]</scope>
    <source>
        <strain evidence="6">SDA103</strain>
    </source>
</reference>
<keyword evidence="4" id="KW-0732">Signal</keyword>
<dbReference type="KEGG" id="ipu:108264927"/>
<dbReference type="Proteomes" id="UP000221080">
    <property type="component" value="Chromosome 5"/>
</dbReference>
<dbReference type="AlphaFoldDB" id="A0A2D0QY33"/>
<gene>
    <name evidence="7" type="primary">LOC108264927</name>
</gene>
<protein>
    <submittedName>
        <fullName evidence="7">H-2 class II histocompatibility antigen, A-Q alpha chain</fullName>
    </submittedName>
</protein>
<feature type="domain" description="Ig-like" evidence="5">
    <location>
        <begin position="105"/>
        <end position="198"/>
    </location>
</feature>
<evidence type="ECO:0000259" key="5">
    <source>
        <dbReference type="PROSITE" id="PS50835"/>
    </source>
</evidence>
<dbReference type="PANTHER" id="PTHR19944:SF86">
    <property type="entry name" value="HLA CLASS II HISTOCOMPATIBILITY ANTIGEN, DR ALPHA CHAIN"/>
    <property type="match status" value="1"/>
</dbReference>
<dbReference type="PROSITE" id="PS50835">
    <property type="entry name" value="IG_LIKE"/>
    <property type="match status" value="1"/>
</dbReference>
<dbReference type="InterPro" id="IPR003597">
    <property type="entry name" value="Ig_C1-set"/>
</dbReference>
<dbReference type="STRING" id="7998.ENSIPUP00000032032"/>
<dbReference type="RefSeq" id="XP_017322425.1">
    <property type="nucleotide sequence ID" value="XM_017466936.3"/>
</dbReference>
<evidence type="ECO:0000256" key="2">
    <source>
        <dbReference type="ARBA" id="ARBA00023319"/>
    </source>
</evidence>
<dbReference type="GeneID" id="108264927"/>
<keyword evidence="3" id="KW-0472">Membrane</keyword>
<keyword evidence="3" id="KW-0812">Transmembrane</keyword>
<evidence type="ECO:0000313" key="6">
    <source>
        <dbReference type="Proteomes" id="UP000221080"/>
    </source>
</evidence>
<dbReference type="SUPFAM" id="SSF54452">
    <property type="entry name" value="MHC antigen-recognition domain"/>
    <property type="match status" value="1"/>
</dbReference>
<dbReference type="Gene3D" id="2.60.40.10">
    <property type="entry name" value="Immunoglobulins"/>
    <property type="match status" value="1"/>
</dbReference>
<proteinExistence type="predicted"/>
<accession>A0A2D0QY33</accession>
<evidence type="ECO:0000256" key="1">
    <source>
        <dbReference type="ARBA" id="ARBA00023180"/>
    </source>
</evidence>
<dbReference type="OMA" id="ACEYATI"/>
<feature type="chain" id="PRO_5012836029" evidence="4">
    <location>
        <begin position="18"/>
        <end position="241"/>
    </location>
</feature>
<dbReference type="OrthoDB" id="8935021at2759"/>
<keyword evidence="3" id="KW-1133">Transmembrane helix</keyword>
<keyword evidence="6" id="KW-1185">Reference proteome</keyword>
<name>A0A2D0QY33_ICTPU</name>
<dbReference type="Pfam" id="PF07654">
    <property type="entry name" value="C1-set"/>
    <property type="match status" value="1"/>
</dbReference>
<evidence type="ECO:0000256" key="3">
    <source>
        <dbReference type="SAM" id="Phobius"/>
    </source>
</evidence>
<dbReference type="PROSITE" id="PS00290">
    <property type="entry name" value="IG_MHC"/>
    <property type="match status" value="1"/>
</dbReference>
<organism evidence="6 7">
    <name type="scientific">Ictalurus punctatus</name>
    <name type="common">Channel catfish</name>
    <name type="synonym">Silurus punctatus</name>
    <dbReference type="NCBI Taxonomy" id="7998"/>
    <lineage>
        <taxon>Eukaryota</taxon>
        <taxon>Metazoa</taxon>
        <taxon>Chordata</taxon>
        <taxon>Craniata</taxon>
        <taxon>Vertebrata</taxon>
        <taxon>Euteleostomi</taxon>
        <taxon>Actinopterygii</taxon>
        <taxon>Neopterygii</taxon>
        <taxon>Teleostei</taxon>
        <taxon>Ostariophysi</taxon>
        <taxon>Siluriformes</taxon>
        <taxon>Ictaluridae</taxon>
        <taxon>Ictalurus</taxon>
    </lineage>
</organism>
<evidence type="ECO:0000256" key="4">
    <source>
        <dbReference type="SAM" id="SignalP"/>
    </source>
</evidence>
<keyword evidence="1" id="KW-0325">Glycoprotein</keyword>
<reference evidence="7" key="2">
    <citation type="submission" date="2025-08" db="UniProtKB">
        <authorList>
            <consortium name="RefSeq"/>
        </authorList>
    </citation>
    <scope>IDENTIFICATION</scope>
    <source>
        <tissue evidence="7">Blood</tissue>
    </source>
</reference>
<feature type="signal peptide" evidence="4">
    <location>
        <begin position="1"/>
        <end position="17"/>
    </location>
</feature>
<feature type="transmembrane region" description="Helical" evidence="3">
    <location>
        <begin position="214"/>
        <end position="235"/>
    </location>
</feature>
<dbReference type="PANTHER" id="PTHR19944">
    <property type="entry name" value="MHC CLASS II-RELATED"/>
    <property type="match status" value="1"/>
</dbReference>
<dbReference type="SMR" id="A0A2D0QY33"/>
<dbReference type="InterPro" id="IPR011162">
    <property type="entry name" value="MHC_I/II-like_Ag-recog"/>
</dbReference>
<sequence>MKLCVILVLLTTLPANTEFVYKFTALSGCSDSVDEAILLYSLHQDEILFIDYTTKQQIYRLPPFADPIDVADLYDFAIAKRTECLQNIQNVTAVAGRPPEPRVAPEISVYPKHDVVPGEENNFICFMRNFYPPHISVNWTRNGVSVTGGVYISQFSLNRDGTFNLFSTLTSSPETEADVYSCTVEHEALDSPQTRTWDDSAINRHVTPSVTPTVVFAVGIAVGILGLFTGMFFVIKSLFFC</sequence>
<dbReference type="SMART" id="SM00407">
    <property type="entry name" value="IGc1"/>
    <property type="match status" value="1"/>
</dbReference>
<dbReference type="InterPro" id="IPR003006">
    <property type="entry name" value="Ig/MHC_CS"/>
</dbReference>
<dbReference type="InterPro" id="IPR013783">
    <property type="entry name" value="Ig-like_fold"/>
</dbReference>
<dbReference type="InterPro" id="IPR050160">
    <property type="entry name" value="MHC/Immunoglobulin"/>
</dbReference>